<accession>A0A6P7TL86</accession>
<dbReference type="PRINTS" id="PR00190">
    <property type="entry name" value="ACTIN"/>
</dbReference>
<dbReference type="InterPro" id="IPR020902">
    <property type="entry name" value="Actin/actin-like_CS"/>
</dbReference>
<dbReference type="FunFam" id="3.90.640.10:FF:000007">
    <property type="entry name" value="Actin like 7B"/>
    <property type="match status" value="1"/>
</dbReference>
<dbReference type="PROSITE" id="PS00432">
    <property type="entry name" value="ACTINS_2"/>
    <property type="match status" value="1"/>
</dbReference>
<sequence length="743" mass="83606">MADVVHPVIIDNGSHTCKAGFGGDPEPRIVIPSEVGYPNVPGEMIGNELKDYYNKKDFDYKIVLDLKHSIERGVITNWDEMEKIWQYIFHKLEVAPEENSILLTEAVHNSKVNREKMAEIMFEKFNAHTLCITNQASLSLFASGRNTGMSVNVGHGITQIVPVYDGSIKRDAAVQWDFGGVDMTDYLTSMLTERGYSFDSPSQTETVRNIKEKCCYVALDFEQEMQTAASEKYKLPDKQAITIGNERFQTPELLFQPGLIDKGSDGIHKLIYNSIIKCDRDIKKDMFANIVLSGGSIMFRGFEERMKKEISSITPDSTRIKVVRPTGWWPGDAELTSLLTSNDLSISKEEYDEQGTRKCQEYIIRLKITNMDDEVASVVIDNGSYTCKAGLGGEDAPKVVFPSVVGYPRYQGGMVENELEVYYIGVNAECLRSDLNLKYPIRRGIISNWDDMEKIWHYTFNELDVEPKEYSVLLTEPVGNSKVNREKMAEIMFEKFNSRAVMVANQSALSIFDSGCDTGISVNVGLGFSQAVPVYEASTMPYAAIHQDLAGLDLTDYLARILMECGYSFDTASQREIVRDIKEKFCYVALDFEQEMETTASSSSLEMSYELPDGQFITIGNEQFRVPEAMFQPGCLGMEAGVHEITYNSIMNCDEEIRRDLFANIVLSGGSTMFPGFAERMKKEISALAPPDTEVNVIALPERKYSSWIGGSKLTYSPQFTDLWITKEEYDESGLFIVHSKCL</sequence>
<dbReference type="PANTHER" id="PTHR11937">
    <property type="entry name" value="ACTIN"/>
    <property type="match status" value="1"/>
</dbReference>
<keyword evidence="8" id="KW-0067">ATP-binding</keyword>
<dbReference type="Gene3D" id="3.30.420.40">
    <property type="match status" value="4"/>
</dbReference>
<protein>
    <recommendedName>
        <fullName evidence="4">Actin</fullName>
    </recommendedName>
</protein>
<evidence type="ECO:0000256" key="3">
    <source>
        <dbReference type="ARBA" id="ARBA00006752"/>
    </source>
</evidence>
<dbReference type="GO" id="GO:0005524">
    <property type="term" value="F:ATP binding"/>
    <property type="evidence" value="ECO:0007669"/>
    <property type="project" value="UniProtKB-KW"/>
</dbReference>
<keyword evidence="9" id="KW-0206">Cytoskeleton</keyword>
<evidence type="ECO:0000256" key="10">
    <source>
        <dbReference type="ARBA" id="ARBA00049360"/>
    </source>
</evidence>
<keyword evidence="5" id="KW-0963">Cytoplasm</keyword>
<dbReference type="SUPFAM" id="SSF53067">
    <property type="entry name" value="Actin-like ATPase domain"/>
    <property type="match status" value="4"/>
</dbReference>
<dbReference type="InterPro" id="IPR004001">
    <property type="entry name" value="Actin_CS"/>
</dbReference>
<dbReference type="InterPro" id="IPR004000">
    <property type="entry name" value="Actin"/>
</dbReference>
<evidence type="ECO:0000313" key="13">
    <source>
        <dbReference type="RefSeq" id="XP_029652654.2"/>
    </source>
</evidence>
<gene>
    <name evidence="13" type="primary">LOC115225825</name>
</gene>
<dbReference type="Gene3D" id="3.90.640.10">
    <property type="entry name" value="Actin, Chain A, domain 4"/>
    <property type="match status" value="2"/>
</dbReference>
<dbReference type="InterPro" id="IPR043129">
    <property type="entry name" value="ATPase_NBD"/>
</dbReference>
<dbReference type="Proteomes" id="UP000515154">
    <property type="component" value="Linkage group LG28"/>
</dbReference>
<dbReference type="GO" id="GO:0005856">
    <property type="term" value="C:cytoskeleton"/>
    <property type="evidence" value="ECO:0007669"/>
    <property type="project" value="UniProtKB-SubCell"/>
</dbReference>
<dbReference type="RefSeq" id="XP_029652654.2">
    <property type="nucleotide sequence ID" value="XM_029796794.2"/>
</dbReference>
<evidence type="ECO:0000256" key="5">
    <source>
        <dbReference type="ARBA" id="ARBA00022490"/>
    </source>
</evidence>
<evidence type="ECO:0000256" key="9">
    <source>
        <dbReference type="ARBA" id="ARBA00023212"/>
    </source>
</evidence>
<evidence type="ECO:0000256" key="11">
    <source>
        <dbReference type="RuleBase" id="RU000487"/>
    </source>
</evidence>
<dbReference type="AlphaFoldDB" id="A0A6P7TL86"/>
<evidence type="ECO:0000256" key="8">
    <source>
        <dbReference type="ARBA" id="ARBA00022840"/>
    </source>
</evidence>
<dbReference type="SMART" id="SM00268">
    <property type="entry name" value="ACTIN"/>
    <property type="match status" value="2"/>
</dbReference>
<dbReference type="PROSITE" id="PS01132">
    <property type="entry name" value="ACTINS_ACT_LIKE"/>
    <property type="match status" value="1"/>
</dbReference>
<evidence type="ECO:0000256" key="4">
    <source>
        <dbReference type="ARBA" id="ARBA00019112"/>
    </source>
</evidence>
<comment type="similarity">
    <text evidence="3 11">Belongs to the actin family.</text>
</comment>
<dbReference type="KEGG" id="osn:115225825"/>
<organism evidence="12 13">
    <name type="scientific">Octopus sinensis</name>
    <name type="common">East Asian common octopus</name>
    <dbReference type="NCBI Taxonomy" id="2607531"/>
    <lineage>
        <taxon>Eukaryota</taxon>
        <taxon>Metazoa</taxon>
        <taxon>Spiralia</taxon>
        <taxon>Lophotrochozoa</taxon>
        <taxon>Mollusca</taxon>
        <taxon>Cephalopoda</taxon>
        <taxon>Coleoidea</taxon>
        <taxon>Octopodiformes</taxon>
        <taxon>Octopoda</taxon>
        <taxon>Incirrata</taxon>
        <taxon>Octopodidae</taxon>
        <taxon>Octopus</taxon>
    </lineage>
</organism>
<reference evidence="13" key="1">
    <citation type="submission" date="2025-08" db="UniProtKB">
        <authorList>
            <consortium name="RefSeq"/>
        </authorList>
    </citation>
    <scope>IDENTIFICATION</scope>
</reference>
<evidence type="ECO:0000256" key="6">
    <source>
        <dbReference type="ARBA" id="ARBA00022741"/>
    </source>
</evidence>
<evidence type="ECO:0000256" key="1">
    <source>
        <dbReference type="ARBA" id="ARBA00003520"/>
    </source>
</evidence>
<keyword evidence="12" id="KW-1185">Reference proteome</keyword>
<evidence type="ECO:0000256" key="7">
    <source>
        <dbReference type="ARBA" id="ARBA00022801"/>
    </source>
</evidence>
<comment type="function">
    <text evidence="1">Actins are highly conserved proteins that are involved in various types of cell motility and are ubiquitously expressed in all eukaryotic cells.</text>
</comment>
<dbReference type="Pfam" id="PF00022">
    <property type="entry name" value="Actin"/>
    <property type="match status" value="2"/>
</dbReference>
<dbReference type="FunFam" id="3.30.420.40:FF:000148">
    <property type="entry name" value="Actin, alpha skeletal muscle"/>
    <property type="match status" value="2"/>
</dbReference>
<dbReference type="FunFam" id="3.90.640.10:FF:000001">
    <property type="entry name" value="Actin, muscle"/>
    <property type="match status" value="1"/>
</dbReference>
<comment type="subcellular location">
    <subcellularLocation>
        <location evidence="2">Cytoplasm</location>
        <location evidence="2">Cytoskeleton</location>
    </subcellularLocation>
</comment>
<name>A0A6P7TL86_9MOLL</name>
<evidence type="ECO:0000256" key="2">
    <source>
        <dbReference type="ARBA" id="ARBA00004245"/>
    </source>
</evidence>
<proteinExistence type="inferred from homology"/>
<keyword evidence="7" id="KW-0378">Hydrolase</keyword>
<dbReference type="FunFam" id="3.30.420.40:FF:000218">
    <property type="entry name" value="actin, alpha sarcomeric/skeletal-like"/>
    <property type="match status" value="1"/>
</dbReference>
<comment type="catalytic activity">
    <reaction evidence="10">
        <text>ATP + H2O = ADP + phosphate + H(+)</text>
        <dbReference type="Rhea" id="RHEA:13065"/>
        <dbReference type="ChEBI" id="CHEBI:15377"/>
        <dbReference type="ChEBI" id="CHEBI:15378"/>
        <dbReference type="ChEBI" id="CHEBI:30616"/>
        <dbReference type="ChEBI" id="CHEBI:43474"/>
        <dbReference type="ChEBI" id="CHEBI:456216"/>
    </reaction>
</comment>
<dbReference type="GO" id="GO:0016787">
    <property type="term" value="F:hydrolase activity"/>
    <property type="evidence" value="ECO:0007669"/>
    <property type="project" value="UniProtKB-KW"/>
</dbReference>
<evidence type="ECO:0000313" key="12">
    <source>
        <dbReference type="Proteomes" id="UP000515154"/>
    </source>
</evidence>
<keyword evidence="6" id="KW-0547">Nucleotide-binding</keyword>